<protein>
    <submittedName>
        <fullName evidence="5">Uncharacterized protein</fullName>
    </submittedName>
</protein>
<keyword evidence="4" id="KW-0472">Membrane</keyword>
<dbReference type="AlphaFoldDB" id="A0A4C1ZM58"/>
<sequence length="239" mass="26882">MRDRKHHIIQGTGHTNLTVDYFAIIRMLFSMATIDLFIKNRCWHALRFLVSSVTNFKTAFSHIYSRIRSKVIGRFRIGIITGGVPNVVENTNSLYVASASCCTAVGELTGYVSTKERKAPACDRCCKRELANDLLEIYLIKDVKPLVSDGVIASTITTVIRTQPLLDQHNRLIADEEGLSNNESELDVSARDSLPPSALTTWSESWAIVRPKTIYRGNIDRRLKSSSERPMAETESELY</sequence>
<dbReference type="Pfam" id="PF03669">
    <property type="entry name" value="ASTER"/>
    <property type="match status" value="1"/>
</dbReference>
<dbReference type="InterPro" id="IPR005351">
    <property type="entry name" value="ASTER"/>
</dbReference>
<dbReference type="GO" id="GO:0045048">
    <property type="term" value="P:protein insertion into ER membrane"/>
    <property type="evidence" value="ECO:0007669"/>
    <property type="project" value="InterPro"/>
</dbReference>
<keyword evidence="3" id="KW-1133">Transmembrane helix</keyword>
<keyword evidence="2" id="KW-0812">Transmembrane</keyword>
<evidence type="ECO:0000256" key="1">
    <source>
        <dbReference type="ARBA" id="ARBA00004370"/>
    </source>
</evidence>
<proteinExistence type="predicted"/>
<accession>A0A4C1ZM58</accession>
<comment type="subcellular location">
    <subcellularLocation>
        <location evidence="1">Membrane</location>
    </subcellularLocation>
</comment>
<evidence type="ECO:0000313" key="6">
    <source>
        <dbReference type="Proteomes" id="UP000299102"/>
    </source>
</evidence>
<name>A0A4C1ZM58_EUMVA</name>
<evidence type="ECO:0000256" key="4">
    <source>
        <dbReference type="ARBA" id="ARBA00023136"/>
    </source>
</evidence>
<dbReference type="EMBL" id="BGZK01001871">
    <property type="protein sequence ID" value="GBP87615.1"/>
    <property type="molecule type" value="Genomic_DNA"/>
</dbReference>
<evidence type="ECO:0000256" key="3">
    <source>
        <dbReference type="ARBA" id="ARBA00022989"/>
    </source>
</evidence>
<evidence type="ECO:0000256" key="2">
    <source>
        <dbReference type="ARBA" id="ARBA00022692"/>
    </source>
</evidence>
<keyword evidence="6" id="KW-1185">Reference proteome</keyword>
<dbReference type="GO" id="GO:0005789">
    <property type="term" value="C:endoplasmic reticulum membrane"/>
    <property type="evidence" value="ECO:0007669"/>
    <property type="project" value="InterPro"/>
</dbReference>
<dbReference type="GO" id="GO:0044183">
    <property type="term" value="F:protein folding chaperone"/>
    <property type="evidence" value="ECO:0007669"/>
    <property type="project" value="InterPro"/>
</dbReference>
<organism evidence="5 6">
    <name type="scientific">Eumeta variegata</name>
    <name type="common">Bagworm moth</name>
    <name type="synonym">Eumeta japonica</name>
    <dbReference type="NCBI Taxonomy" id="151549"/>
    <lineage>
        <taxon>Eukaryota</taxon>
        <taxon>Metazoa</taxon>
        <taxon>Ecdysozoa</taxon>
        <taxon>Arthropoda</taxon>
        <taxon>Hexapoda</taxon>
        <taxon>Insecta</taxon>
        <taxon>Pterygota</taxon>
        <taxon>Neoptera</taxon>
        <taxon>Endopterygota</taxon>
        <taxon>Lepidoptera</taxon>
        <taxon>Glossata</taxon>
        <taxon>Ditrysia</taxon>
        <taxon>Tineoidea</taxon>
        <taxon>Psychidae</taxon>
        <taxon>Oiketicinae</taxon>
        <taxon>Eumeta</taxon>
    </lineage>
</organism>
<gene>
    <name evidence="5" type="ORF">EVAR_99590_1</name>
</gene>
<dbReference type="Proteomes" id="UP000299102">
    <property type="component" value="Unassembled WGS sequence"/>
</dbReference>
<evidence type="ECO:0000313" key="5">
    <source>
        <dbReference type="EMBL" id="GBP87615.1"/>
    </source>
</evidence>
<reference evidence="5 6" key="1">
    <citation type="journal article" date="2019" name="Commun. Biol.">
        <title>The bagworm genome reveals a unique fibroin gene that provides high tensile strength.</title>
        <authorList>
            <person name="Kono N."/>
            <person name="Nakamura H."/>
            <person name="Ohtoshi R."/>
            <person name="Tomita M."/>
            <person name="Numata K."/>
            <person name="Arakawa K."/>
        </authorList>
    </citation>
    <scope>NUCLEOTIDE SEQUENCE [LARGE SCALE GENOMIC DNA]</scope>
</reference>
<comment type="caution">
    <text evidence="5">The sequence shown here is derived from an EMBL/GenBank/DDBJ whole genome shotgun (WGS) entry which is preliminary data.</text>
</comment>